<dbReference type="EMBL" id="RSEJ01000004">
    <property type="protein sequence ID" value="NBI52199.1"/>
    <property type="molecule type" value="Genomic_DNA"/>
</dbReference>
<accession>A0ABW9YEJ3</accession>
<dbReference type="SUPFAM" id="SSF53474">
    <property type="entry name" value="alpha/beta-Hydrolases"/>
    <property type="match status" value="1"/>
</dbReference>
<evidence type="ECO:0000256" key="2">
    <source>
        <dbReference type="ARBA" id="ARBA00022963"/>
    </source>
</evidence>
<keyword evidence="4" id="KW-1133">Transmembrane helix</keyword>
<keyword evidence="4" id="KW-0472">Membrane</keyword>
<dbReference type="PANTHER" id="PTHR10272">
    <property type="entry name" value="PLATELET-ACTIVATING FACTOR ACETYLHYDROLASE"/>
    <property type="match status" value="1"/>
</dbReference>
<keyword evidence="6" id="KW-1185">Reference proteome</keyword>
<keyword evidence="1" id="KW-0378">Hydrolase</keyword>
<name>A0ABW9YEJ3_9GAMM</name>
<dbReference type="Gene3D" id="3.40.50.1820">
    <property type="entry name" value="alpha/beta hydrolase"/>
    <property type="match status" value="1"/>
</dbReference>
<organism evidence="5 6">
    <name type="scientific">Photobacterium alginatilyticum</name>
    <dbReference type="NCBI Taxonomy" id="1775171"/>
    <lineage>
        <taxon>Bacteria</taxon>
        <taxon>Pseudomonadati</taxon>
        <taxon>Pseudomonadota</taxon>
        <taxon>Gammaproteobacteria</taxon>
        <taxon>Vibrionales</taxon>
        <taxon>Vibrionaceae</taxon>
        <taxon>Photobacterium</taxon>
    </lineage>
</organism>
<dbReference type="Pfam" id="PF03403">
    <property type="entry name" value="PAF-AH_p_II"/>
    <property type="match status" value="1"/>
</dbReference>
<gene>
    <name evidence="5" type="ORF">EIZ48_06385</name>
</gene>
<proteinExistence type="predicted"/>
<reference evidence="5 6" key="1">
    <citation type="journal article" date="2017" name="Int. J. Syst. Evol. Microbiol.">
        <title>Photobacterium alginatilyticum sp. nov., a marine bacterium isolated from bottom seawater.</title>
        <authorList>
            <person name="Wang X."/>
            <person name="Wang Y."/>
            <person name="Yang X."/>
            <person name="Sun H."/>
            <person name="Li B."/>
            <person name="Zhang X.H."/>
        </authorList>
    </citation>
    <scope>NUCLEOTIDE SEQUENCE [LARGE SCALE GENOMIC DNA]</scope>
    <source>
        <strain evidence="5 6">P03D4</strain>
    </source>
</reference>
<protein>
    <recommendedName>
        <fullName evidence="7">EF-hand domain-containing protein</fullName>
    </recommendedName>
</protein>
<keyword evidence="3" id="KW-0443">Lipid metabolism</keyword>
<evidence type="ECO:0000256" key="3">
    <source>
        <dbReference type="ARBA" id="ARBA00023098"/>
    </source>
</evidence>
<sequence>MLIKYLLFGDCLVLQAVVIAFLGMNIDILREVGIFNMKWKLGLGRLALVGFIGILQYPAVVHAETVEQHTAVFPKPDGQYQIGFHQFEVAEEERWIQVSAWYPSEAEAVGERAVYVIPAIAKVLQNNGFHESEYKGLPASWSFVDLPAASGKHPVLIYNHGFNTFPRQSMTRFEYLASHGYIVLAVGHPEDTMAIERETGEVIYQLDENINGTIDKDDLTVLITSLKRMSKAESQLEWQEQLRHALKAKFSNGFADRFDTWYANNMILLNAFAGIESGTITTPLQQHMDLEAIASFGHSFGGNVSVILANKNPEIKAGVNLDGAMFNWTMDEKLQVPACFFYSNYGESFPGLNDALFNDSVPMCSLSFNNASHMSFTDLTYIMVDEKGTVKGYPVGQSIDANLRAFFDAKLKLADSWPPAVSNGVIQN</sequence>
<dbReference type="RefSeq" id="WP_160649405.1">
    <property type="nucleotide sequence ID" value="NZ_RSEJ01000004.1"/>
</dbReference>
<evidence type="ECO:0000256" key="4">
    <source>
        <dbReference type="SAM" id="Phobius"/>
    </source>
</evidence>
<dbReference type="PANTHER" id="PTHR10272:SF0">
    <property type="entry name" value="PLATELET-ACTIVATING FACTOR ACETYLHYDROLASE"/>
    <property type="match status" value="1"/>
</dbReference>
<evidence type="ECO:0000256" key="1">
    <source>
        <dbReference type="ARBA" id="ARBA00022801"/>
    </source>
</evidence>
<dbReference type="InterPro" id="IPR029058">
    <property type="entry name" value="AB_hydrolase_fold"/>
</dbReference>
<comment type="caution">
    <text evidence="5">The sequence shown here is derived from an EMBL/GenBank/DDBJ whole genome shotgun (WGS) entry which is preliminary data.</text>
</comment>
<evidence type="ECO:0000313" key="6">
    <source>
        <dbReference type="Proteomes" id="UP000738517"/>
    </source>
</evidence>
<keyword evidence="2" id="KW-0442">Lipid degradation</keyword>
<dbReference type="Proteomes" id="UP000738517">
    <property type="component" value="Unassembled WGS sequence"/>
</dbReference>
<evidence type="ECO:0000313" key="5">
    <source>
        <dbReference type="EMBL" id="NBI52199.1"/>
    </source>
</evidence>
<keyword evidence="4" id="KW-0812">Transmembrane</keyword>
<evidence type="ECO:0008006" key="7">
    <source>
        <dbReference type="Google" id="ProtNLM"/>
    </source>
</evidence>
<feature type="transmembrane region" description="Helical" evidence="4">
    <location>
        <begin position="6"/>
        <end position="29"/>
    </location>
</feature>